<evidence type="ECO:0000313" key="9">
    <source>
        <dbReference type="Proteomes" id="UP000239990"/>
    </source>
</evidence>
<organism evidence="8 9">
    <name type="scientific">Achromobacter spanius</name>
    <dbReference type="NCBI Taxonomy" id="217203"/>
    <lineage>
        <taxon>Bacteria</taxon>
        <taxon>Pseudomonadati</taxon>
        <taxon>Pseudomonadota</taxon>
        <taxon>Betaproteobacteria</taxon>
        <taxon>Burkholderiales</taxon>
        <taxon>Alcaligenaceae</taxon>
        <taxon>Achromobacter</taxon>
    </lineage>
</organism>
<feature type="transmembrane region" description="Helical" evidence="6">
    <location>
        <begin position="89"/>
        <end position="112"/>
    </location>
</feature>
<dbReference type="RefSeq" id="WP_104145730.1">
    <property type="nucleotide sequence ID" value="NZ_PREU01000019.1"/>
</dbReference>
<feature type="transmembrane region" description="Helical" evidence="6">
    <location>
        <begin position="170"/>
        <end position="191"/>
    </location>
</feature>
<dbReference type="InterPro" id="IPR051258">
    <property type="entry name" value="Diverse_Substrate_Transporter"/>
</dbReference>
<dbReference type="Pfam" id="PF00892">
    <property type="entry name" value="EamA"/>
    <property type="match status" value="2"/>
</dbReference>
<evidence type="ECO:0000256" key="5">
    <source>
        <dbReference type="ARBA" id="ARBA00023136"/>
    </source>
</evidence>
<feature type="transmembrane region" description="Helical" evidence="6">
    <location>
        <begin position="118"/>
        <end position="135"/>
    </location>
</feature>
<evidence type="ECO:0000256" key="2">
    <source>
        <dbReference type="ARBA" id="ARBA00022475"/>
    </source>
</evidence>
<dbReference type="OrthoDB" id="9813617at2"/>
<evidence type="ECO:0000256" key="4">
    <source>
        <dbReference type="ARBA" id="ARBA00022989"/>
    </source>
</evidence>
<dbReference type="AlphaFoldDB" id="A0A2S5GJ03"/>
<proteinExistence type="predicted"/>
<feature type="transmembrane region" description="Helical" evidence="6">
    <location>
        <begin position="203"/>
        <end position="222"/>
    </location>
</feature>
<dbReference type="PANTHER" id="PTHR42920">
    <property type="entry name" value="OS03G0707200 PROTEIN-RELATED"/>
    <property type="match status" value="1"/>
</dbReference>
<comment type="caution">
    <text evidence="8">The sequence shown here is derived from an EMBL/GenBank/DDBJ whole genome shotgun (WGS) entry which is preliminary data.</text>
</comment>
<feature type="transmembrane region" description="Helical" evidence="6">
    <location>
        <begin position="234"/>
        <end position="257"/>
    </location>
</feature>
<dbReference type="SUPFAM" id="SSF103481">
    <property type="entry name" value="Multidrug resistance efflux transporter EmrE"/>
    <property type="match status" value="2"/>
</dbReference>
<keyword evidence="5 6" id="KW-0472">Membrane</keyword>
<accession>A0A2S5GJ03</accession>
<dbReference type="PANTHER" id="PTHR42920:SF5">
    <property type="entry name" value="EAMA DOMAIN-CONTAINING PROTEIN"/>
    <property type="match status" value="1"/>
</dbReference>
<evidence type="ECO:0000256" key="1">
    <source>
        <dbReference type="ARBA" id="ARBA00004651"/>
    </source>
</evidence>
<comment type="subcellular location">
    <subcellularLocation>
        <location evidence="1">Cell membrane</location>
        <topology evidence="1">Multi-pass membrane protein</topology>
    </subcellularLocation>
</comment>
<feature type="transmembrane region" description="Helical" evidence="6">
    <location>
        <begin position="144"/>
        <end position="164"/>
    </location>
</feature>
<dbReference type="Proteomes" id="UP000239990">
    <property type="component" value="Unassembled WGS sequence"/>
</dbReference>
<evidence type="ECO:0000259" key="7">
    <source>
        <dbReference type="Pfam" id="PF00892"/>
    </source>
</evidence>
<dbReference type="InterPro" id="IPR000620">
    <property type="entry name" value="EamA_dom"/>
</dbReference>
<feature type="transmembrane region" description="Helical" evidence="6">
    <location>
        <begin position="47"/>
        <end position="68"/>
    </location>
</feature>
<protein>
    <submittedName>
        <fullName evidence="8">EamA family transporter</fullName>
    </submittedName>
</protein>
<dbReference type="EMBL" id="PREU01000019">
    <property type="protein sequence ID" value="PPA72904.1"/>
    <property type="molecule type" value="Genomic_DNA"/>
</dbReference>
<sequence length="327" mass="35567">MNRIAKLLPLYSPSGRVAGILMAMLGAVLFSAKAIVVKFTYRYGIDAVTLIAFRMLFAMPFFAAVAWYQSRRAARGEIVVMTPKERVQVIVLGLLGYYLSSFLDFLGLRYITASLERLILFLSPSLVVLLSAFWFKRPIERRQWLAMVLSYTGVVLVFAHDLSFGAGNEVLLGSLFVFGSAASYSVYLICSGELIKRVGPTRLVAYAMLVSCIACIIQFFVIHPPSMLIQPAGVYGYSVIHATLNTVVPVFMLMWAVSLIGAPTASLLGMMGPVSVLFLASWFLDEPITVWQMAGTALVLTGVFALMGGGAGKAATVAPREAPLPPR</sequence>
<gene>
    <name evidence="8" type="ORF">C4E15_28540</name>
</gene>
<evidence type="ECO:0000256" key="6">
    <source>
        <dbReference type="SAM" id="Phobius"/>
    </source>
</evidence>
<keyword evidence="2" id="KW-1003">Cell membrane</keyword>
<feature type="domain" description="EamA" evidence="7">
    <location>
        <begin position="18"/>
        <end position="158"/>
    </location>
</feature>
<dbReference type="GO" id="GO:0005886">
    <property type="term" value="C:plasma membrane"/>
    <property type="evidence" value="ECO:0007669"/>
    <property type="project" value="UniProtKB-SubCell"/>
</dbReference>
<keyword evidence="3 6" id="KW-0812">Transmembrane</keyword>
<reference evidence="8 9" key="1">
    <citation type="submission" date="2018-02" db="EMBL/GenBank/DDBJ databases">
        <title>Draft Genome of Achromobacter spanius stain 6.</title>
        <authorList>
            <person name="Gunasekera T.S."/>
            <person name="Radwan O."/>
            <person name="Ruiz O.N."/>
        </authorList>
    </citation>
    <scope>NUCLEOTIDE SEQUENCE [LARGE SCALE GENOMIC DNA]</scope>
    <source>
        <strain evidence="8 9">6</strain>
    </source>
</reference>
<feature type="transmembrane region" description="Helical" evidence="6">
    <location>
        <begin position="264"/>
        <end position="284"/>
    </location>
</feature>
<evidence type="ECO:0000313" key="8">
    <source>
        <dbReference type="EMBL" id="PPA72904.1"/>
    </source>
</evidence>
<dbReference type="InterPro" id="IPR037185">
    <property type="entry name" value="EmrE-like"/>
</dbReference>
<feature type="transmembrane region" description="Helical" evidence="6">
    <location>
        <begin position="290"/>
        <end position="311"/>
    </location>
</feature>
<keyword evidence="4 6" id="KW-1133">Transmembrane helix</keyword>
<feature type="transmembrane region" description="Helical" evidence="6">
    <location>
        <begin position="20"/>
        <end position="41"/>
    </location>
</feature>
<evidence type="ECO:0000256" key="3">
    <source>
        <dbReference type="ARBA" id="ARBA00022692"/>
    </source>
</evidence>
<feature type="domain" description="EamA" evidence="7">
    <location>
        <begin position="172"/>
        <end position="306"/>
    </location>
</feature>
<name>A0A2S5GJ03_9BURK</name>